<accession>A0AAV0RDI4</accession>
<evidence type="ECO:0000256" key="1">
    <source>
        <dbReference type="SAM" id="Coils"/>
    </source>
</evidence>
<feature type="coiled-coil region" evidence="1">
    <location>
        <begin position="158"/>
        <end position="185"/>
    </location>
</feature>
<keyword evidence="4" id="KW-1185">Reference proteome</keyword>
<reference evidence="3" key="1">
    <citation type="submission" date="2022-08" db="EMBL/GenBank/DDBJ databases">
        <authorList>
            <person name="Gutierrez-Valencia J."/>
        </authorList>
    </citation>
    <scope>NUCLEOTIDE SEQUENCE</scope>
</reference>
<feature type="region of interest" description="Disordered" evidence="2">
    <location>
        <begin position="1"/>
        <end position="22"/>
    </location>
</feature>
<proteinExistence type="predicted"/>
<comment type="caution">
    <text evidence="3">The sequence shown here is derived from an EMBL/GenBank/DDBJ whole genome shotgun (WGS) entry which is preliminary data.</text>
</comment>
<protein>
    <submittedName>
        <fullName evidence="3">Uncharacterized protein</fullName>
    </submittedName>
</protein>
<gene>
    <name evidence="3" type="ORF">LITE_LOCUS47712</name>
</gene>
<sequence length="217" mass="24558">MEHSSSTWDMEAAATPSALRLHHTLSGSNKRLEAMEDGTTSMTKSSKNAPERIPKLEGFGASYSSLAERCDHLLSSNLCHESSSMSRGASEDQVLAAESSYPPDAAATDNEIMVNLITQPMHSQGTDDREPDWAELKFQVAKLMEENLWQQAELARRNVEKKVTISRLQSQVEHLKRQNMALQDSISFYEMGKKNHRSSTSKLHQLWDKLFRREYTD</sequence>
<name>A0AAV0RDI4_9ROSI</name>
<evidence type="ECO:0000313" key="3">
    <source>
        <dbReference type="EMBL" id="CAI0555722.1"/>
    </source>
</evidence>
<keyword evidence="1" id="KW-0175">Coiled coil</keyword>
<evidence type="ECO:0000313" key="4">
    <source>
        <dbReference type="Proteomes" id="UP001154282"/>
    </source>
</evidence>
<evidence type="ECO:0000256" key="2">
    <source>
        <dbReference type="SAM" id="MobiDB-lite"/>
    </source>
</evidence>
<dbReference type="AlphaFoldDB" id="A0AAV0RDI4"/>
<dbReference type="EMBL" id="CAMGYJ010000010">
    <property type="protein sequence ID" value="CAI0555722.1"/>
    <property type="molecule type" value="Genomic_DNA"/>
</dbReference>
<dbReference type="Proteomes" id="UP001154282">
    <property type="component" value="Unassembled WGS sequence"/>
</dbReference>
<organism evidence="3 4">
    <name type="scientific">Linum tenue</name>
    <dbReference type="NCBI Taxonomy" id="586396"/>
    <lineage>
        <taxon>Eukaryota</taxon>
        <taxon>Viridiplantae</taxon>
        <taxon>Streptophyta</taxon>
        <taxon>Embryophyta</taxon>
        <taxon>Tracheophyta</taxon>
        <taxon>Spermatophyta</taxon>
        <taxon>Magnoliopsida</taxon>
        <taxon>eudicotyledons</taxon>
        <taxon>Gunneridae</taxon>
        <taxon>Pentapetalae</taxon>
        <taxon>rosids</taxon>
        <taxon>fabids</taxon>
        <taxon>Malpighiales</taxon>
        <taxon>Linaceae</taxon>
        <taxon>Linum</taxon>
    </lineage>
</organism>